<dbReference type="AlphaFoldDB" id="A0A3S8ZVK9"/>
<name>A0A3S8ZVK9_9NEIS</name>
<keyword evidence="4" id="KW-1185">Reference proteome</keyword>
<reference evidence="3 4" key="1">
    <citation type="submission" date="2018-12" db="EMBL/GenBank/DDBJ databases">
        <title>Complete genome sequence of Iodobacter sp. H11R3.</title>
        <authorList>
            <person name="Bae J.-W."/>
        </authorList>
    </citation>
    <scope>NUCLEOTIDE SEQUENCE [LARGE SCALE GENOMIC DNA]</scope>
    <source>
        <strain evidence="3 4">H11R3</strain>
    </source>
</reference>
<dbReference type="InterPro" id="IPR003033">
    <property type="entry name" value="SCP2_sterol-bd_dom"/>
</dbReference>
<proteinExistence type="inferred from homology"/>
<sequence length="143" mass="16115">MCMKRLPQFVLFKLPEAPVAIALASSLNLVKNKLWPEEDFAWLAGRNIRLEVLDIGRGLTLSFQNGRFKRGTGTADVTFSASLADYLVLARRLEDPDTLFFQRRLSIEGDTELGLTLKNLMDATDFEPLLAWLPSKLRAHLPV</sequence>
<dbReference type="GO" id="GO:0006744">
    <property type="term" value="P:ubiquinone biosynthetic process"/>
    <property type="evidence" value="ECO:0007669"/>
    <property type="project" value="UniProtKB-UniRule"/>
</dbReference>
<dbReference type="Proteomes" id="UP000282438">
    <property type="component" value="Chromosome"/>
</dbReference>
<dbReference type="OrthoDB" id="5292463at2"/>
<dbReference type="InterPro" id="IPR036527">
    <property type="entry name" value="SCP2_sterol-bd_dom_sf"/>
</dbReference>
<protein>
    <recommendedName>
        <fullName evidence="1">Ubiquinone biosynthesis accessory factor UbiT</fullName>
    </recommendedName>
</protein>
<evidence type="ECO:0000313" key="3">
    <source>
        <dbReference type="EMBL" id="AZN37496.1"/>
    </source>
</evidence>
<evidence type="ECO:0000313" key="4">
    <source>
        <dbReference type="Proteomes" id="UP000282438"/>
    </source>
</evidence>
<evidence type="ECO:0000256" key="1">
    <source>
        <dbReference type="HAMAP-Rule" id="MF_02231"/>
    </source>
</evidence>
<keyword evidence="1" id="KW-0831">Ubiquinone biosynthesis</keyword>
<dbReference type="EMBL" id="CP034433">
    <property type="protein sequence ID" value="AZN37496.1"/>
    <property type="molecule type" value="Genomic_DNA"/>
</dbReference>
<feature type="domain" description="SCP2" evidence="2">
    <location>
        <begin position="35"/>
        <end position="122"/>
    </location>
</feature>
<comment type="function">
    <text evidence="1">Required for O(2)-independent ubiquinone (coenzyme Q) biosynthesis. Likely functions as an accessory factor.</text>
</comment>
<dbReference type="UniPathway" id="UPA00232"/>
<dbReference type="Pfam" id="PF02036">
    <property type="entry name" value="SCP2"/>
    <property type="match status" value="1"/>
</dbReference>
<dbReference type="InterPro" id="IPR016830">
    <property type="entry name" value="UbiT"/>
</dbReference>
<organism evidence="3 4">
    <name type="scientific">Iodobacter ciconiae</name>
    <dbReference type="NCBI Taxonomy" id="2496266"/>
    <lineage>
        <taxon>Bacteria</taxon>
        <taxon>Pseudomonadati</taxon>
        <taxon>Pseudomonadota</taxon>
        <taxon>Betaproteobacteria</taxon>
        <taxon>Neisseriales</taxon>
        <taxon>Chitinibacteraceae</taxon>
        <taxon>Iodobacter</taxon>
    </lineage>
</organism>
<comment type="pathway">
    <text evidence="1">Cofactor biosynthesis; ubiquinone biosynthesis.</text>
</comment>
<dbReference type="HAMAP" id="MF_02231">
    <property type="entry name" value="UbiT"/>
    <property type="match status" value="1"/>
</dbReference>
<accession>A0A3S8ZVK9</accession>
<evidence type="ECO:0000259" key="2">
    <source>
        <dbReference type="Pfam" id="PF02036"/>
    </source>
</evidence>
<dbReference type="KEGG" id="iod:EJO50_14010"/>
<comment type="similarity">
    <text evidence="1">Belongs to the UbiT family.</text>
</comment>
<gene>
    <name evidence="1" type="primary">ubiT</name>
    <name evidence="3" type="ORF">EJO50_14010</name>
</gene>
<dbReference type="Gene3D" id="3.30.1050.10">
    <property type="entry name" value="SCP2 sterol-binding domain"/>
    <property type="match status" value="1"/>
</dbReference>
<dbReference type="SUPFAM" id="SSF55718">
    <property type="entry name" value="SCP-like"/>
    <property type="match status" value="1"/>
</dbReference>